<dbReference type="AlphaFoldDB" id="A0A833JBV4"/>
<dbReference type="SFLD" id="SFLDG01129">
    <property type="entry name" value="C1.5:_HAD__Beta-PGM__Phosphata"/>
    <property type="match status" value="1"/>
</dbReference>
<sequence length="219" mass="25039">MIKHVIFDMDGVLIDSEPLWQLAEIDIFSTVGHDLNSEMCSQTTGMRMEDAINYWYSKKSWKNKSKETVSQEIVEKLIVLLKEQGEAMPGVIEILDILKDHKITISLCSSSSLKIIQEVVKKLDIVDYFECIYSAESAKYGKPHPEAFLTVAAKMNTEPQNCLVIEDSFNGMIAAKAAQMKLVGIPDHKYYNLSKFDFCDLKLRSLRELNFDKIKQIFE</sequence>
<evidence type="ECO:0000313" key="1">
    <source>
        <dbReference type="EMBL" id="KAB8029173.1"/>
    </source>
</evidence>
<proteinExistence type="predicted"/>
<dbReference type="SFLD" id="SFLDS00003">
    <property type="entry name" value="Haloacid_Dehalogenase"/>
    <property type="match status" value="1"/>
</dbReference>
<protein>
    <submittedName>
        <fullName evidence="1">Hexitol phosphatase HxpB</fullName>
    </submittedName>
</protein>
<name>A0A833JBV4_9BACT</name>
<dbReference type="RefSeq" id="WP_152213514.1">
    <property type="nucleotide sequence ID" value="NZ_WFLN01000008.1"/>
</dbReference>
<dbReference type="PANTHER" id="PTHR18901:SF38">
    <property type="entry name" value="PSEUDOURIDINE-5'-PHOSPHATASE"/>
    <property type="match status" value="1"/>
</dbReference>
<dbReference type="SFLD" id="SFLDG01135">
    <property type="entry name" value="C1.5.6:_HAD__Beta-PGM__Phospha"/>
    <property type="match status" value="1"/>
</dbReference>
<dbReference type="InterPro" id="IPR023198">
    <property type="entry name" value="PGP-like_dom2"/>
</dbReference>
<dbReference type="Proteomes" id="UP000442694">
    <property type="component" value="Unassembled WGS sequence"/>
</dbReference>
<dbReference type="EMBL" id="WFLN01000008">
    <property type="protein sequence ID" value="KAB8029173.1"/>
    <property type="molecule type" value="Genomic_DNA"/>
</dbReference>
<dbReference type="InterPro" id="IPR041492">
    <property type="entry name" value="HAD_2"/>
</dbReference>
<dbReference type="Pfam" id="PF13419">
    <property type="entry name" value="HAD_2"/>
    <property type="match status" value="1"/>
</dbReference>
<dbReference type="PANTHER" id="PTHR18901">
    <property type="entry name" value="2-DEOXYGLUCOSE-6-PHOSPHATE PHOSPHATASE 2"/>
    <property type="match status" value="1"/>
</dbReference>
<dbReference type="InterPro" id="IPR006439">
    <property type="entry name" value="HAD-SF_hydro_IA"/>
</dbReference>
<dbReference type="InterPro" id="IPR036412">
    <property type="entry name" value="HAD-like_sf"/>
</dbReference>
<reference evidence="1 2" key="1">
    <citation type="submission" date="2019-10" db="EMBL/GenBank/DDBJ databases">
        <title>New genus of Silvanigrellaceae.</title>
        <authorList>
            <person name="Pitt A."/>
            <person name="Hahn M.W."/>
        </authorList>
    </citation>
    <scope>NUCLEOTIDE SEQUENCE [LARGE SCALE GENOMIC DNA]</scope>
    <source>
        <strain evidence="1 2">33A1-SZDP</strain>
    </source>
</reference>
<comment type="caution">
    <text evidence="1">The sequence shown here is derived from an EMBL/GenBank/DDBJ whole genome shotgun (WGS) entry which is preliminary data.</text>
</comment>
<evidence type="ECO:0000313" key="2">
    <source>
        <dbReference type="Proteomes" id="UP000442694"/>
    </source>
</evidence>
<dbReference type="Gene3D" id="1.10.150.240">
    <property type="entry name" value="Putative phosphatase, domain 2"/>
    <property type="match status" value="1"/>
</dbReference>
<keyword evidence="2" id="KW-1185">Reference proteome</keyword>
<gene>
    <name evidence="1" type="primary">hxpB</name>
    <name evidence="1" type="ORF">GCL57_11595</name>
</gene>
<dbReference type="CDD" id="cd07505">
    <property type="entry name" value="HAD_BPGM-like"/>
    <property type="match status" value="1"/>
</dbReference>
<dbReference type="NCBIfam" id="NF008087">
    <property type="entry name" value="PRK10826.1"/>
    <property type="match status" value="1"/>
</dbReference>
<accession>A0A833JBV4</accession>
<dbReference type="SUPFAM" id="SSF56784">
    <property type="entry name" value="HAD-like"/>
    <property type="match status" value="1"/>
</dbReference>
<organism evidence="1 2">
    <name type="scientific">Fluviispira multicolorata</name>
    <dbReference type="NCBI Taxonomy" id="2654512"/>
    <lineage>
        <taxon>Bacteria</taxon>
        <taxon>Pseudomonadati</taxon>
        <taxon>Bdellovibrionota</taxon>
        <taxon>Oligoflexia</taxon>
        <taxon>Silvanigrellales</taxon>
        <taxon>Silvanigrellaceae</taxon>
        <taxon>Fluviispira</taxon>
    </lineage>
</organism>
<dbReference type="NCBIfam" id="TIGR01509">
    <property type="entry name" value="HAD-SF-IA-v3"/>
    <property type="match status" value="1"/>
</dbReference>
<dbReference type="Gene3D" id="3.40.50.1000">
    <property type="entry name" value="HAD superfamily/HAD-like"/>
    <property type="match status" value="1"/>
</dbReference>
<dbReference type="InterPro" id="IPR023214">
    <property type="entry name" value="HAD_sf"/>
</dbReference>